<accession>A0A1G7RBH2</accession>
<name>A0A1G7RBH2_9ACTN</name>
<feature type="region of interest" description="Disordered" evidence="1">
    <location>
        <begin position="112"/>
        <end position="175"/>
    </location>
</feature>
<evidence type="ECO:0000313" key="2">
    <source>
        <dbReference type="EMBL" id="SDG08156.1"/>
    </source>
</evidence>
<protein>
    <submittedName>
        <fullName evidence="2">Uncharacterized protein</fullName>
    </submittedName>
</protein>
<feature type="compositionally biased region" description="Basic and acidic residues" evidence="1">
    <location>
        <begin position="46"/>
        <end position="63"/>
    </location>
</feature>
<sequence>MSATVSSWVRTASAVGRAKTGADLHAGLGLDHFLQQPFGGLAPRPSAERSDSSRRSRSCRDKATMYPLGSSAPFTPAVRGPWRPRRHGRTVVSAGSGLRYWSGDALAGSARMLGDRRRARRRHGRTDSSASRLSGTSKSRGRGSRSGTTAVDAPKSSWLRRRGTGSTRRRAGGEHTRCSIPEVGWRCLVVRRTGEPEVYAETADLHERFCRGNPDWGRPPTRRRRARHRRGGGVWSTVPEDCSVQRLCAGIQPFSGSPGTASPITFARCRCTGNSIAPSVSLCSMPSPSGSARGWATGHHAVT</sequence>
<dbReference type="EMBL" id="FNAX01000014">
    <property type="protein sequence ID" value="SDG08156.1"/>
    <property type="molecule type" value="Genomic_DNA"/>
</dbReference>
<feature type="compositionally biased region" description="Basic residues" evidence="1">
    <location>
        <begin position="158"/>
        <end position="170"/>
    </location>
</feature>
<gene>
    <name evidence="2" type="ORF">SAMN05216260_11467</name>
</gene>
<dbReference type="Proteomes" id="UP000198614">
    <property type="component" value="Unassembled WGS sequence"/>
</dbReference>
<organism evidence="2 3">
    <name type="scientific">Streptomyces griseoaurantiacus</name>
    <dbReference type="NCBI Taxonomy" id="68213"/>
    <lineage>
        <taxon>Bacteria</taxon>
        <taxon>Bacillati</taxon>
        <taxon>Actinomycetota</taxon>
        <taxon>Actinomycetes</taxon>
        <taxon>Kitasatosporales</taxon>
        <taxon>Streptomycetaceae</taxon>
        <taxon>Streptomyces</taxon>
        <taxon>Streptomyces aurantiacus group</taxon>
    </lineage>
</organism>
<feature type="region of interest" description="Disordered" evidence="1">
    <location>
        <begin position="39"/>
        <end position="90"/>
    </location>
</feature>
<proteinExistence type="predicted"/>
<dbReference type="AlphaFoldDB" id="A0A1G7RBH2"/>
<evidence type="ECO:0000313" key="3">
    <source>
        <dbReference type="Proteomes" id="UP000198614"/>
    </source>
</evidence>
<evidence type="ECO:0000256" key="1">
    <source>
        <dbReference type="SAM" id="MobiDB-lite"/>
    </source>
</evidence>
<reference evidence="2 3" key="1">
    <citation type="submission" date="2016-10" db="EMBL/GenBank/DDBJ databases">
        <authorList>
            <person name="de Groot N.N."/>
        </authorList>
    </citation>
    <scope>NUCLEOTIDE SEQUENCE [LARGE SCALE GENOMIC DNA]</scope>
    <source>
        <strain evidence="2 3">CGMCC 4.1859</strain>
    </source>
</reference>